<evidence type="ECO:0000256" key="9">
    <source>
        <dbReference type="ARBA" id="ARBA00022722"/>
    </source>
</evidence>
<proteinExistence type="inferred from homology"/>
<keyword evidence="17" id="KW-0804">Transcription</keyword>
<evidence type="ECO:0000256" key="24">
    <source>
        <dbReference type="SAM" id="MobiDB-lite"/>
    </source>
</evidence>
<reference evidence="26 27" key="1">
    <citation type="journal article" date="2014" name="Genome Biol. Evol.">
        <title>Comparative genomics and transcriptomics analyses reveal divergent lifestyle features of nematode endoparasitic fungus Hirsutella minnesotensis.</title>
        <authorList>
            <person name="Lai Y."/>
            <person name="Liu K."/>
            <person name="Zhang X."/>
            <person name="Zhang X."/>
            <person name="Li K."/>
            <person name="Wang N."/>
            <person name="Shu C."/>
            <person name="Wu Y."/>
            <person name="Wang C."/>
            <person name="Bushley K.E."/>
            <person name="Xiang M."/>
            <person name="Liu X."/>
        </authorList>
    </citation>
    <scope>NUCLEOTIDE SEQUENCE [LARGE SCALE GENOMIC DNA]</scope>
    <source>
        <strain evidence="26 27">3608</strain>
    </source>
</reference>
<evidence type="ECO:0000256" key="7">
    <source>
        <dbReference type="ARBA" id="ARBA00022490"/>
    </source>
</evidence>
<keyword evidence="14" id="KW-0460">Magnesium</keyword>
<accession>A0A0F7ZQE7</accession>
<keyword evidence="12" id="KW-0378">Hydrolase</keyword>
<evidence type="ECO:0000313" key="27">
    <source>
        <dbReference type="Proteomes" id="UP000054481"/>
    </source>
</evidence>
<feature type="region of interest" description="Disordered" evidence="24">
    <location>
        <begin position="529"/>
        <end position="548"/>
    </location>
</feature>
<dbReference type="Pfam" id="PF12799">
    <property type="entry name" value="LRR_4"/>
    <property type="match status" value="1"/>
</dbReference>
<evidence type="ECO:0000256" key="8">
    <source>
        <dbReference type="ARBA" id="ARBA00022614"/>
    </source>
</evidence>
<dbReference type="InterPro" id="IPR050410">
    <property type="entry name" value="CCR4/nocturin_mRNA_transcr"/>
</dbReference>
<name>A0A0F7ZQE7_9HYPO</name>
<dbReference type="InterPro" id="IPR032675">
    <property type="entry name" value="LRR_dom_sf"/>
</dbReference>
<dbReference type="EMBL" id="KQ030508">
    <property type="protein sequence ID" value="KJZ77120.1"/>
    <property type="molecule type" value="Genomic_DNA"/>
</dbReference>
<keyword evidence="7" id="KW-0963">Cytoplasm</keyword>
<dbReference type="InterPro" id="IPR025875">
    <property type="entry name" value="Leu-rich_rpt_4"/>
</dbReference>
<dbReference type="FunFam" id="3.60.10.10:FF:000037">
    <property type="entry name" value="Glucose-repressible alcohol dehydrogenase transcriptional effector"/>
    <property type="match status" value="1"/>
</dbReference>
<dbReference type="Pfam" id="PF03372">
    <property type="entry name" value="Exo_endo_phos"/>
    <property type="match status" value="1"/>
</dbReference>
<comment type="similarity">
    <text evidence="5">Belongs to the CCR4/nocturin family.</text>
</comment>
<organism evidence="26 27">
    <name type="scientific">Hirsutella minnesotensis 3608</name>
    <dbReference type="NCBI Taxonomy" id="1043627"/>
    <lineage>
        <taxon>Eukaryota</taxon>
        <taxon>Fungi</taxon>
        <taxon>Dikarya</taxon>
        <taxon>Ascomycota</taxon>
        <taxon>Pezizomycotina</taxon>
        <taxon>Sordariomycetes</taxon>
        <taxon>Hypocreomycetidae</taxon>
        <taxon>Hypocreales</taxon>
        <taxon>Ophiocordycipitaceae</taxon>
        <taxon>Hirsutella</taxon>
    </lineage>
</organism>
<comment type="function">
    <text evidence="23">Acts as a catalytic component of the CCR4-NOT core complex, which in the nucleus seems to be a general transcription factor, and in the cytoplasm the major mRNA deadenylase involved in mRNA turnover. Ccr4 has 3'-5' RNase activity with a strong preference for polyadenylated substrates and also low exonuclease activity towards single-stranded DNA.</text>
</comment>
<keyword evidence="11" id="KW-0677">Repeat</keyword>
<dbReference type="OrthoDB" id="428734at2759"/>
<evidence type="ECO:0000256" key="16">
    <source>
        <dbReference type="ARBA" id="ARBA00023015"/>
    </source>
</evidence>
<dbReference type="GO" id="GO:0030015">
    <property type="term" value="C:CCR4-NOT core complex"/>
    <property type="evidence" value="ECO:0007669"/>
    <property type="project" value="EnsemblFungi"/>
</dbReference>
<evidence type="ECO:0000256" key="5">
    <source>
        <dbReference type="ARBA" id="ARBA00010774"/>
    </source>
</evidence>
<keyword evidence="15" id="KW-0694">RNA-binding</keyword>
<dbReference type="GO" id="GO:0000289">
    <property type="term" value="P:nuclear-transcribed mRNA poly(A) tail shortening"/>
    <property type="evidence" value="ECO:0007669"/>
    <property type="project" value="EnsemblFungi"/>
</dbReference>
<dbReference type="GO" id="GO:0003723">
    <property type="term" value="F:RNA binding"/>
    <property type="evidence" value="ECO:0007669"/>
    <property type="project" value="UniProtKB-KW"/>
</dbReference>
<feature type="region of interest" description="Disordered" evidence="24">
    <location>
        <begin position="1"/>
        <end position="98"/>
    </location>
</feature>
<dbReference type="InterPro" id="IPR036691">
    <property type="entry name" value="Endo/exonu/phosph_ase_sf"/>
</dbReference>
<evidence type="ECO:0000256" key="10">
    <source>
        <dbReference type="ARBA" id="ARBA00022723"/>
    </source>
</evidence>
<evidence type="ECO:0000256" key="18">
    <source>
        <dbReference type="ARBA" id="ARBA00023242"/>
    </source>
</evidence>
<evidence type="ECO:0000256" key="19">
    <source>
        <dbReference type="ARBA" id="ARBA00023475"/>
    </source>
</evidence>
<feature type="region of interest" description="Disordered" evidence="24">
    <location>
        <begin position="686"/>
        <end position="707"/>
    </location>
</feature>
<dbReference type="PANTHER" id="PTHR12121:SF100">
    <property type="entry name" value="POLY(A)-SPECIFIC RIBONUCLEASE"/>
    <property type="match status" value="1"/>
</dbReference>
<feature type="compositionally biased region" description="Low complexity" evidence="24">
    <location>
        <begin position="29"/>
        <end position="44"/>
    </location>
</feature>
<keyword evidence="13" id="KW-0269">Exonuclease</keyword>
<dbReference type="EC" id="3.1.13.4" evidence="6"/>
<dbReference type="SUPFAM" id="SSF56219">
    <property type="entry name" value="DNase I-like"/>
    <property type="match status" value="1"/>
</dbReference>
<evidence type="ECO:0000256" key="23">
    <source>
        <dbReference type="ARBA" id="ARBA00045495"/>
    </source>
</evidence>
<evidence type="ECO:0000256" key="20">
    <source>
        <dbReference type="ARBA" id="ARBA00030493"/>
    </source>
</evidence>
<dbReference type="InterPro" id="IPR001611">
    <property type="entry name" value="Leu-rich_rpt"/>
</dbReference>
<feature type="compositionally biased region" description="Polar residues" evidence="24">
    <location>
        <begin position="1"/>
        <end position="10"/>
    </location>
</feature>
<evidence type="ECO:0000256" key="15">
    <source>
        <dbReference type="ARBA" id="ARBA00022884"/>
    </source>
</evidence>
<evidence type="ECO:0000256" key="6">
    <source>
        <dbReference type="ARBA" id="ARBA00012161"/>
    </source>
</evidence>
<evidence type="ECO:0000256" key="1">
    <source>
        <dbReference type="ARBA" id="ARBA00001663"/>
    </source>
</evidence>
<gene>
    <name evidence="26" type="ORF">HIM_03441</name>
</gene>
<dbReference type="Proteomes" id="UP000054481">
    <property type="component" value="Unassembled WGS sequence"/>
</dbReference>
<evidence type="ECO:0000256" key="22">
    <source>
        <dbReference type="ARBA" id="ARBA00033317"/>
    </source>
</evidence>
<keyword evidence="10" id="KW-0479">Metal-binding</keyword>
<dbReference type="PROSITE" id="PS51450">
    <property type="entry name" value="LRR"/>
    <property type="match status" value="1"/>
</dbReference>
<comment type="catalytic activity">
    <reaction evidence="1">
        <text>Exonucleolytic cleavage of poly(A) to 5'-AMP.</text>
        <dbReference type="EC" id="3.1.13.4"/>
    </reaction>
</comment>
<dbReference type="GO" id="GO:0046872">
    <property type="term" value="F:metal ion binding"/>
    <property type="evidence" value="ECO:0007669"/>
    <property type="project" value="UniProtKB-KW"/>
</dbReference>
<evidence type="ECO:0000256" key="14">
    <source>
        <dbReference type="ARBA" id="ARBA00022842"/>
    </source>
</evidence>
<feature type="compositionally biased region" description="Polar residues" evidence="24">
    <location>
        <begin position="53"/>
        <end position="88"/>
    </location>
</feature>
<dbReference type="GO" id="GO:0004535">
    <property type="term" value="F:poly(A)-specific ribonuclease activity"/>
    <property type="evidence" value="ECO:0007669"/>
    <property type="project" value="UniProtKB-EC"/>
</dbReference>
<dbReference type="AlphaFoldDB" id="A0A0F7ZQE7"/>
<dbReference type="Gene3D" id="3.80.10.10">
    <property type="entry name" value="Ribonuclease Inhibitor"/>
    <property type="match status" value="1"/>
</dbReference>
<keyword evidence="8" id="KW-0433">Leucine-rich repeat</keyword>
<keyword evidence="27" id="KW-1185">Reference proteome</keyword>
<dbReference type="FunFam" id="3.80.10.10:FF:000447">
    <property type="entry name" value="Glucose-repressible alcohol dehydrogenase transcriptional effector"/>
    <property type="match status" value="1"/>
</dbReference>
<evidence type="ECO:0000256" key="17">
    <source>
        <dbReference type="ARBA" id="ARBA00023163"/>
    </source>
</evidence>
<dbReference type="GO" id="GO:0000932">
    <property type="term" value="C:P-body"/>
    <property type="evidence" value="ECO:0007669"/>
    <property type="project" value="EnsemblFungi"/>
</dbReference>
<protein>
    <recommendedName>
        <fullName evidence="19">CCR4-Not complex 3'-5'-exoribonuclease subunit Ccr4</fullName>
        <ecNumber evidence="6">3.1.13.4</ecNumber>
    </recommendedName>
    <alternativeName>
        <fullName evidence="20">Carbon catabolite repressor protein 4</fullName>
    </alternativeName>
    <alternativeName>
        <fullName evidence="21">Cytoplasmic deadenylase</fullName>
    </alternativeName>
    <alternativeName>
        <fullName evidence="22">Glucose-repressible alcohol dehydrogenase transcriptional effector</fullName>
    </alternativeName>
</protein>
<evidence type="ECO:0000259" key="25">
    <source>
        <dbReference type="Pfam" id="PF03372"/>
    </source>
</evidence>
<evidence type="ECO:0000256" key="11">
    <source>
        <dbReference type="ARBA" id="ARBA00022737"/>
    </source>
</evidence>
<evidence type="ECO:0000256" key="12">
    <source>
        <dbReference type="ARBA" id="ARBA00022801"/>
    </source>
</evidence>
<evidence type="ECO:0000256" key="13">
    <source>
        <dbReference type="ARBA" id="ARBA00022839"/>
    </source>
</evidence>
<dbReference type="SUPFAM" id="SSF52058">
    <property type="entry name" value="L domain-like"/>
    <property type="match status" value="1"/>
</dbReference>
<feature type="domain" description="Endonuclease/exonuclease/phosphatase" evidence="25">
    <location>
        <begin position="328"/>
        <end position="656"/>
    </location>
</feature>
<sequence length="707" mass="79996">MYSQNHQQGHNARLNGAGRGMPNLLYNYQQHAQHQHPSQPQHHQGLQHEHGIPNTNGLGHHTSFNSGVMTNSNAFNASSMPNGHSGNNSRGGQGPPNEMWQEQLRIHKEAERAHSAMTDQQQPHYYARLKASENRGIGGPPPSVTKAQADGENDEVDRRRPYIIEKEARRQDWHNMDMSGQGLRNLAPELFRYQFLNELYIASNKLSRLPKEIGELRQLRHLDASYNQISELPPELGMCTYLKQLLLFNNNITELPFELGSLHLLDMLGIEGNPLDPNMKQEIMEKGTKSLINALREQAPVPPPPTPRKEIIIQEDVSSSLEKIKVFSWNVLCDKYATPSTYGYTPTSALNWEYRKDCIVEELRIRDADFLSLQEVSTDAFKEDLSPELAQLDYKGVHWPKSRAKTMSEKDAQTVDGCAVFYKQSKFILLDKQLIEFATIAINRPDMKNQHDVFNRVMPKDNIAVICFFESRLTGARVILVNVHLTWDSALADVKVIQTGILMEHVTKLAEKYARWPAVKDKKMITIPSAAEDGVPPPPQAEPGPSQEYRTNTEIPLLVCGDFNSTEDSSVYELMSMGRVPPDHLDLSSYHYGSFTRDGIEHPFSLRDAYAHIKGTADELPFTNYTPGFADVIDYIWYSTNTLEVVHLLGPPDAGYLKRMPAFPNWHFPADHIQIMAEFVIKGRKDKKHASEREQVDFGGGSSATRN</sequence>
<evidence type="ECO:0000256" key="3">
    <source>
        <dbReference type="ARBA" id="ARBA00004123"/>
    </source>
</evidence>
<dbReference type="PANTHER" id="PTHR12121">
    <property type="entry name" value="CARBON CATABOLITE REPRESSOR PROTEIN 4"/>
    <property type="match status" value="1"/>
</dbReference>
<evidence type="ECO:0000313" key="26">
    <source>
        <dbReference type="EMBL" id="KJZ77120.1"/>
    </source>
</evidence>
<dbReference type="GO" id="GO:0005634">
    <property type="term" value="C:nucleus"/>
    <property type="evidence" value="ECO:0007669"/>
    <property type="project" value="UniProtKB-SubCell"/>
</dbReference>
<keyword evidence="16" id="KW-0805">Transcription regulation</keyword>
<feature type="region of interest" description="Disordered" evidence="24">
    <location>
        <begin position="132"/>
        <end position="159"/>
    </location>
</feature>
<keyword evidence="9" id="KW-0540">Nuclease</keyword>
<dbReference type="Gene3D" id="3.60.10.10">
    <property type="entry name" value="Endonuclease/exonuclease/phosphatase"/>
    <property type="match status" value="1"/>
</dbReference>
<dbReference type="InterPro" id="IPR005135">
    <property type="entry name" value="Endo/exonuclease/phosphatase"/>
</dbReference>
<evidence type="ECO:0000256" key="4">
    <source>
        <dbReference type="ARBA" id="ARBA00004496"/>
    </source>
</evidence>
<evidence type="ECO:0000256" key="2">
    <source>
        <dbReference type="ARBA" id="ARBA00001946"/>
    </source>
</evidence>
<comment type="cofactor">
    <cofactor evidence="2">
        <name>Mg(2+)</name>
        <dbReference type="ChEBI" id="CHEBI:18420"/>
    </cofactor>
</comment>
<evidence type="ECO:0000256" key="21">
    <source>
        <dbReference type="ARBA" id="ARBA00031469"/>
    </source>
</evidence>
<keyword evidence="18" id="KW-0539">Nucleus</keyword>
<dbReference type="CDD" id="cd09097">
    <property type="entry name" value="Deadenylase_CCR4"/>
    <property type="match status" value="1"/>
</dbReference>
<feature type="compositionally biased region" description="Gly residues" evidence="24">
    <location>
        <begin position="698"/>
        <end position="707"/>
    </location>
</feature>
<comment type="subcellular location">
    <subcellularLocation>
        <location evidence="4">Cytoplasm</location>
    </subcellularLocation>
    <subcellularLocation>
        <location evidence="3">Nucleus</location>
    </subcellularLocation>
</comment>